<evidence type="ECO:0000313" key="2">
    <source>
        <dbReference type="Proteomes" id="UP000789860"/>
    </source>
</evidence>
<comment type="caution">
    <text evidence="1">The sequence shown here is derived from an EMBL/GenBank/DDBJ whole genome shotgun (WGS) entry which is preliminary data.</text>
</comment>
<name>A0ACA9LMJ3_9GLOM</name>
<feature type="non-terminal residue" evidence="1">
    <location>
        <position position="1"/>
    </location>
</feature>
<protein>
    <submittedName>
        <fullName evidence="1">10192_t:CDS:1</fullName>
    </submittedName>
</protein>
<dbReference type="EMBL" id="CAJVPM010006678">
    <property type="protein sequence ID" value="CAG8537744.1"/>
    <property type="molecule type" value="Genomic_DNA"/>
</dbReference>
<sequence>IIMWQLVARRNPFDHCEHNIGLLRNIFEGLRPQIITGIPADYERMMKRCWNANPLHRPDAQELYNYFNKMLERINDEENLLPDLEFNPSFSQTNSFNNHKSVNLDFRNELNSDDVNKHK</sequence>
<proteinExistence type="predicted"/>
<organism evidence="1 2">
    <name type="scientific">Scutellospora calospora</name>
    <dbReference type="NCBI Taxonomy" id="85575"/>
    <lineage>
        <taxon>Eukaryota</taxon>
        <taxon>Fungi</taxon>
        <taxon>Fungi incertae sedis</taxon>
        <taxon>Mucoromycota</taxon>
        <taxon>Glomeromycotina</taxon>
        <taxon>Glomeromycetes</taxon>
        <taxon>Diversisporales</taxon>
        <taxon>Gigasporaceae</taxon>
        <taxon>Scutellospora</taxon>
    </lineage>
</organism>
<keyword evidence="2" id="KW-1185">Reference proteome</keyword>
<reference evidence="1" key="1">
    <citation type="submission" date="2021-06" db="EMBL/GenBank/DDBJ databases">
        <authorList>
            <person name="Kallberg Y."/>
            <person name="Tangrot J."/>
            <person name="Rosling A."/>
        </authorList>
    </citation>
    <scope>NUCLEOTIDE SEQUENCE</scope>
    <source>
        <strain evidence="1">AU212A</strain>
    </source>
</reference>
<gene>
    <name evidence="1" type="ORF">SCALOS_LOCUS4715</name>
</gene>
<accession>A0ACA9LMJ3</accession>
<evidence type="ECO:0000313" key="1">
    <source>
        <dbReference type="EMBL" id="CAG8537744.1"/>
    </source>
</evidence>
<dbReference type="Proteomes" id="UP000789860">
    <property type="component" value="Unassembled WGS sequence"/>
</dbReference>